<dbReference type="RefSeq" id="XP_024342526.1">
    <property type="nucleotide sequence ID" value="XM_024488483.1"/>
</dbReference>
<dbReference type="OrthoDB" id="2796825at2759"/>
<evidence type="ECO:0008006" key="4">
    <source>
        <dbReference type="Google" id="ProtNLM"/>
    </source>
</evidence>
<evidence type="ECO:0000313" key="2">
    <source>
        <dbReference type="EMBL" id="OSX65732.1"/>
    </source>
</evidence>
<protein>
    <recommendedName>
        <fullName evidence="4">G-protein coupled receptors family 1 profile domain-containing protein</fullName>
    </recommendedName>
</protein>
<keyword evidence="3" id="KW-1185">Reference proteome</keyword>
<keyword evidence="1" id="KW-0812">Transmembrane</keyword>
<dbReference type="EMBL" id="KZ110592">
    <property type="protein sequence ID" value="OSX65732.1"/>
    <property type="molecule type" value="Genomic_DNA"/>
</dbReference>
<name>A0A1X6NB44_9APHY</name>
<organism evidence="2 3">
    <name type="scientific">Postia placenta MAD-698-R-SB12</name>
    <dbReference type="NCBI Taxonomy" id="670580"/>
    <lineage>
        <taxon>Eukaryota</taxon>
        <taxon>Fungi</taxon>
        <taxon>Dikarya</taxon>
        <taxon>Basidiomycota</taxon>
        <taxon>Agaricomycotina</taxon>
        <taxon>Agaricomycetes</taxon>
        <taxon>Polyporales</taxon>
        <taxon>Adustoporiaceae</taxon>
        <taxon>Rhodonia</taxon>
    </lineage>
</organism>
<proteinExistence type="predicted"/>
<feature type="transmembrane region" description="Helical" evidence="1">
    <location>
        <begin position="212"/>
        <end position="234"/>
    </location>
</feature>
<sequence>MSAVEVFEHAFYIGSYMSGILYGVELVVYFATMRALLRKTTQVRSDRFFMAYSTVLLMLVTIDVATNAVWCEQMLITFASQTGGAAEFIATQASVWYETLSSTSVVALIFMSDALLIYRCFILWSSNYWIIFLPVLTYLGAFALAVCELVAAGVPGGDFFAGRSVNFGVPYYAMSIALNLLLTLLICARLLYLSRWVSTAMGAEGAQLYTSVLAILLESAAPYSAVGIMFLVPYARGSGVAIAFGQVWAKITCLSPQIIVYRVATRRAWDRATVEGAAASMEFVTAGTSTAQLSTIVVGKDTTSIPGGSESRLGSPLREKVARRLGSERSFNAAELPV</sequence>
<gene>
    <name evidence="2" type="ORF">POSPLADRAFT_1177227</name>
</gene>
<feature type="transmembrane region" description="Helical" evidence="1">
    <location>
        <begin position="171"/>
        <end position="192"/>
    </location>
</feature>
<keyword evidence="1" id="KW-0472">Membrane</keyword>
<accession>A0A1X6NB44</accession>
<feature type="transmembrane region" description="Helical" evidence="1">
    <location>
        <begin position="100"/>
        <end position="121"/>
    </location>
</feature>
<feature type="transmembrane region" description="Helical" evidence="1">
    <location>
        <begin position="20"/>
        <end position="37"/>
    </location>
</feature>
<evidence type="ECO:0000313" key="3">
    <source>
        <dbReference type="Proteomes" id="UP000194127"/>
    </source>
</evidence>
<evidence type="ECO:0000256" key="1">
    <source>
        <dbReference type="SAM" id="Phobius"/>
    </source>
</evidence>
<reference evidence="2 3" key="1">
    <citation type="submission" date="2017-04" db="EMBL/GenBank/DDBJ databases">
        <title>Genome Sequence of the Model Brown-Rot Fungus Postia placenta SB12.</title>
        <authorList>
            <consortium name="DOE Joint Genome Institute"/>
            <person name="Gaskell J."/>
            <person name="Kersten P."/>
            <person name="Larrondo L.F."/>
            <person name="Canessa P."/>
            <person name="Martinez D."/>
            <person name="Hibbett D."/>
            <person name="Schmoll M."/>
            <person name="Kubicek C.P."/>
            <person name="Martinez A.T."/>
            <person name="Yadav J."/>
            <person name="Master E."/>
            <person name="Magnuson J.K."/>
            <person name="James T."/>
            <person name="Yaver D."/>
            <person name="Berka R."/>
            <person name="Labutti K."/>
            <person name="Lipzen A."/>
            <person name="Aerts A."/>
            <person name="Barry K."/>
            <person name="Henrissat B."/>
            <person name="Blanchette R."/>
            <person name="Grigoriev I."/>
            <person name="Cullen D."/>
        </authorList>
    </citation>
    <scope>NUCLEOTIDE SEQUENCE [LARGE SCALE GENOMIC DNA]</scope>
    <source>
        <strain evidence="2 3">MAD-698-R-SB12</strain>
    </source>
</reference>
<dbReference type="Proteomes" id="UP000194127">
    <property type="component" value="Unassembled WGS sequence"/>
</dbReference>
<dbReference type="AlphaFoldDB" id="A0A1X6NB44"/>
<keyword evidence="1" id="KW-1133">Transmembrane helix</keyword>
<feature type="transmembrane region" description="Helical" evidence="1">
    <location>
        <begin position="240"/>
        <end position="261"/>
    </location>
</feature>
<dbReference type="GeneID" id="36333432"/>
<feature type="transmembrane region" description="Helical" evidence="1">
    <location>
        <begin position="128"/>
        <end position="151"/>
    </location>
</feature>
<feature type="transmembrane region" description="Helical" evidence="1">
    <location>
        <begin position="49"/>
        <end position="70"/>
    </location>
</feature>